<dbReference type="EMBL" id="NMUH01007808">
    <property type="protein sequence ID" value="MQM17857.1"/>
    <property type="molecule type" value="Genomic_DNA"/>
</dbReference>
<sequence length="463" mass="50059">MGSIVAAMDRLKWTKIATLSEVSYPDLVKAFYVCLKTEEDETLTSMVKGTQIRVTQDLLASLFGVTTSGRSGVHTVDIQHYGISVVGDISEKMGQAICSRNLRKSGFSIVNGVWSKTCVAEGESIIGEAQEDQEAARAIPVIQEEQAVLAAAELGAAAVEAPTVEEVATAPAERAAAPSVEAAAAAAESSSRIEDIPPEDIEPVGHSLEDIPPSSRVASVLRNVLGSIQGTQEEPVIGGDQVAEDVTPGHTEEIIMEEAPSQGEQEDAHENVQIDDAPIQGEQGVEKEAAPQGEHTESVPMNIEENVESVEPSERASSKRERVAHWKPKKKQLEIQLKPIVKRLNEQGKTLTSLQSDIQSIIISQTSAVSEIGALSTEVLNLRDDFRMFKQLCRWMKGEFDNVKKLISSRVQSSSAPPAHSPVEPVNSSGPSEARQQEEGHQGQLLLIQCLLLNHSLFVLVFW</sequence>
<dbReference type="Proteomes" id="UP000652761">
    <property type="component" value="Unassembled WGS sequence"/>
</dbReference>
<evidence type="ECO:0000313" key="3">
    <source>
        <dbReference type="Proteomes" id="UP000652761"/>
    </source>
</evidence>
<organism evidence="2 3">
    <name type="scientific">Colocasia esculenta</name>
    <name type="common">Wild taro</name>
    <name type="synonym">Arum esculentum</name>
    <dbReference type="NCBI Taxonomy" id="4460"/>
    <lineage>
        <taxon>Eukaryota</taxon>
        <taxon>Viridiplantae</taxon>
        <taxon>Streptophyta</taxon>
        <taxon>Embryophyta</taxon>
        <taxon>Tracheophyta</taxon>
        <taxon>Spermatophyta</taxon>
        <taxon>Magnoliopsida</taxon>
        <taxon>Liliopsida</taxon>
        <taxon>Araceae</taxon>
        <taxon>Aroideae</taxon>
        <taxon>Colocasieae</taxon>
        <taxon>Colocasia</taxon>
    </lineage>
</organism>
<evidence type="ECO:0000256" key="1">
    <source>
        <dbReference type="SAM" id="MobiDB-lite"/>
    </source>
</evidence>
<dbReference type="AlphaFoldDB" id="A0A843XFC4"/>
<accession>A0A843XFC4</accession>
<protein>
    <submittedName>
        <fullName evidence="2">Uncharacterized protein</fullName>
    </submittedName>
</protein>
<name>A0A843XFC4_COLES</name>
<feature type="region of interest" description="Disordered" evidence="1">
    <location>
        <begin position="411"/>
        <end position="438"/>
    </location>
</feature>
<keyword evidence="3" id="KW-1185">Reference proteome</keyword>
<reference evidence="2" key="1">
    <citation type="submission" date="2017-07" db="EMBL/GenBank/DDBJ databases">
        <title>Taro Niue Genome Assembly and Annotation.</title>
        <authorList>
            <person name="Atibalentja N."/>
            <person name="Keating K."/>
            <person name="Fields C.J."/>
        </authorList>
    </citation>
    <scope>NUCLEOTIDE SEQUENCE</scope>
    <source>
        <strain evidence="2">Niue_2</strain>
        <tissue evidence="2">Leaf</tissue>
    </source>
</reference>
<gene>
    <name evidence="2" type="ORF">Taro_050837</name>
</gene>
<evidence type="ECO:0000313" key="2">
    <source>
        <dbReference type="EMBL" id="MQM17857.1"/>
    </source>
</evidence>
<feature type="region of interest" description="Disordered" evidence="1">
    <location>
        <begin position="172"/>
        <end position="199"/>
    </location>
</feature>
<feature type="compositionally biased region" description="Low complexity" evidence="1">
    <location>
        <begin position="172"/>
        <end position="190"/>
    </location>
</feature>
<comment type="caution">
    <text evidence="2">The sequence shown here is derived from an EMBL/GenBank/DDBJ whole genome shotgun (WGS) entry which is preliminary data.</text>
</comment>
<proteinExistence type="predicted"/>